<proteinExistence type="predicted"/>
<evidence type="ECO:0008006" key="4">
    <source>
        <dbReference type="Google" id="ProtNLM"/>
    </source>
</evidence>
<feature type="transmembrane region" description="Helical" evidence="1">
    <location>
        <begin position="83"/>
        <end position="101"/>
    </location>
</feature>
<keyword evidence="1" id="KW-1133">Transmembrane helix</keyword>
<feature type="transmembrane region" description="Helical" evidence="1">
    <location>
        <begin position="20"/>
        <end position="49"/>
    </location>
</feature>
<evidence type="ECO:0000313" key="2">
    <source>
        <dbReference type="EMBL" id="SUY77532.1"/>
    </source>
</evidence>
<evidence type="ECO:0000313" key="3">
    <source>
        <dbReference type="Proteomes" id="UP000255070"/>
    </source>
</evidence>
<evidence type="ECO:0000256" key="1">
    <source>
        <dbReference type="SAM" id="Phobius"/>
    </source>
</evidence>
<accession>A0A8B4S2Y8</accession>
<gene>
    <name evidence="2" type="ORF">NCTC10698_02437</name>
</gene>
<keyword evidence="1" id="KW-0812">Transmembrane</keyword>
<name>A0A8B4S2Y8_COMTE</name>
<organism evidence="2 3">
    <name type="scientific">Comamonas testosteroni</name>
    <name type="common">Pseudomonas testosteroni</name>
    <dbReference type="NCBI Taxonomy" id="285"/>
    <lineage>
        <taxon>Bacteria</taxon>
        <taxon>Pseudomonadati</taxon>
        <taxon>Pseudomonadota</taxon>
        <taxon>Betaproteobacteria</taxon>
        <taxon>Burkholderiales</taxon>
        <taxon>Comamonadaceae</taxon>
        <taxon>Comamonas</taxon>
    </lineage>
</organism>
<feature type="transmembrane region" description="Helical" evidence="1">
    <location>
        <begin position="55"/>
        <end position="76"/>
    </location>
</feature>
<dbReference type="GeneID" id="63999454"/>
<dbReference type="RefSeq" id="WP_003079658.1">
    <property type="nucleotide sequence ID" value="NZ_BBJZ01000008.1"/>
</dbReference>
<protein>
    <recommendedName>
        <fullName evidence="4">Iron uptake protein</fullName>
    </recommendedName>
</protein>
<comment type="caution">
    <text evidence="2">The sequence shown here is derived from an EMBL/GenBank/DDBJ whole genome shotgun (WGS) entry which is preliminary data.</text>
</comment>
<reference evidence="2 3" key="1">
    <citation type="submission" date="2018-06" db="EMBL/GenBank/DDBJ databases">
        <authorList>
            <consortium name="Pathogen Informatics"/>
            <person name="Doyle S."/>
        </authorList>
    </citation>
    <scope>NUCLEOTIDE SEQUENCE [LARGE SCALE GENOMIC DNA]</scope>
    <source>
        <strain evidence="2 3">NCTC10698</strain>
    </source>
</reference>
<keyword evidence="1" id="KW-0472">Membrane</keyword>
<sequence length="105" mass="11059">MKAAAMTRAQTRRHRWAVLLRVLMAALGGYALTALACAVMAHVLVAVGAMQRGPAVLLSTLLSFLLYTAVALWVFHVRSLLKVAAWMAGSAAVMAVALQALKGVA</sequence>
<dbReference type="EMBL" id="UFXL01000001">
    <property type="protein sequence ID" value="SUY77532.1"/>
    <property type="molecule type" value="Genomic_DNA"/>
</dbReference>
<keyword evidence="3" id="KW-1185">Reference proteome</keyword>
<dbReference type="Proteomes" id="UP000255070">
    <property type="component" value="Unassembled WGS sequence"/>
</dbReference>
<dbReference type="AlphaFoldDB" id="A0A8B4S2Y8"/>